<evidence type="ECO:0000313" key="2">
    <source>
        <dbReference type="EMBL" id="EGZ25889.1"/>
    </source>
</evidence>
<dbReference type="Proteomes" id="UP000002640">
    <property type="component" value="Unassembled WGS sequence"/>
</dbReference>
<dbReference type="AlphaFoldDB" id="G4Z1H8"/>
<reference evidence="2 3" key="1">
    <citation type="journal article" date="2006" name="Science">
        <title>Phytophthora genome sequences uncover evolutionary origins and mechanisms of pathogenesis.</title>
        <authorList>
            <person name="Tyler B.M."/>
            <person name="Tripathy S."/>
            <person name="Zhang X."/>
            <person name="Dehal P."/>
            <person name="Jiang R.H."/>
            <person name="Aerts A."/>
            <person name="Arredondo F.D."/>
            <person name="Baxter L."/>
            <person name="Bensasson D."/>
            <person name="Beynon J.L."/>
            <person name="Chapman J."/>
            <person name="Damasceno C.M."/>
            <person name="Dorrance A.E."/>
            <person name="Dou D."/>
            <person name="Dickerman A.W."/>
            <person name="Dubchak I.L."/>
            <person name="Garbelotto M."/>
            <person name="Gijzen M."/>
            <person name="Gordon S.G."/>
            <person name="Govers F."/>
            <person name="Grunwald N.J."/>
            <person name="Huang W."/>
            <person name="Ivors K.L."/>
            <person name="Jones R.W."/>
            <person name="Kamoun S."/>
            <person name="Krampis K."/>
            <person name="Lamour K.H."/>
            <person name="Lee M.K."/>
            <person name="McDonald W.H."/>
            <person name="Medina M."/>
            <person name="Meijer H.J."/>
            <person name="Nordberg E.K."/>
            <person name="Maclean D.J."/>
            <person name="Ospina-Giraldo M.D."/>
            <person name="Morris P.F."/>
            <person name="Phuntumart V."/>
            <person name="Putnam N.H."/>
            <person name="Rash S."/>
            <person name="Rose J.K."/>
            <person name="Sakihama Y."/>
            <person name="Salamov A.A."/>
            <person name="Savidor A."/>
            <person name="Scheuring C.F."/>
            <person name="Smith B.M."/>
            <person name="Sobral B.W."/>
            <person name="Terry A."/>
            <person name="Torto-Alalibo T.A."/>
            <person name="Win J."/>
            <person name="Xu Z."/>
            <person name="Zhang H."/>
            <person name="Grigoriev I.V."/>
            <person name="Rokhsar D.S."/>
            <person name="Boore J.L."/>
        </authorList>
    </citation>
    <scope>NUCLEOTIDE SEQUENCE [LARGE SCALE GENOMIC DNA]</scope>
    <source>
        <strain evidence="2 3">P6497</strain>
    </source>
</reference>
<evidence type="ECO:0000256" key="1">
    <source>
        <dbReference type="SAM" id="MobiDB-lite"/>
    </source>
</evidence>
<dbReference type="EMBL" id="JH159152">
    <property type="protein sequence ID" value="EGZ25889.1"/>
    <property type="molecule type" value="Genomic_DNA"/>
</dbReference>
<name>G4Z1H8_PHYSP</name>
<feature type="region of interest" description="Disordered" evidence="1">
    <location>
        <begin position="113"/>
        <end position="158"/>
    </location>
</feature>
<feature type="compositionally biased region" description="Low complexity" evidence="1">
    <location>
        <begin position="113"/>
        <end position="125"/>
    </location>
</feature>
<dbReference type="RefSeq" id="XP_009521177.1">
    <property type="nucleotide sequence ID" value="XM_009522882.1"/>
</dbReference>
<dbReference type="KEGG" id="psoj:PHYSODRAFT_326852"/>
<accession>G4Z1H8</accession>
<dbReference type="InParanoid" id="G4Z1H8"/>
<proteinExistence type="predicted"/>
<protein>
    <submittedName>
        <fullName evidence="2">Uncharacterized protein</fullName>
    </submittedName>
</protein>
<sequence length="260" mass="28842">MVATYMIDTRQRLMMGRRLRALNELLRRASVAEEGPLLIYYQRLFDAMRSAHECAKNAWRREQARQACYYDRKFSLTDYTTGRDGQDIEAQLEHDSSLEWQNDPSAAKTTLGAAAAPVHAVAGPRTTRRRGRAATRAAAASGPAAEATKRRRPAGDDGRRWVGVEEYDELLQSDRAAAAVDDYETLEVVTDGDTKSPAKAHDGRSTWAVTRCGSRRTTAGSKWREQPGYALSALNQGDQAKIEPVMPQEPKTCPTKLVDA</sequence>
<feature type="compositionally biased region" description="Low complexity" evidence="1">
    <location>
        <begin position="134"/>
        <end position="146"/>
    </location>
</feature>
<keyword evidence="3" id="KW-1185">Reference proteome</keyword>
<organism evidence="2 3">
    <name type="scientific">Phytophthora sojae (strain P6497)</name>
    <name type="common">Soybean stem and root rot agent</name>
    <name type="synonym">Phytophthora megasperma f. sp. glycines</name>
    <dbReference type="NCBI Taxonomy" id="1094619"/>
    <lineage>
        <taxon>Eukaryota</taxon>
        <taxon>Sar</taxon>
        <taxon>Stramenopiles</taxon>
        <taxon>Oomycota</taxon>
        <taxon>Peronosporomycetes</taxon>
        <taxon>Peronosporales</taxon>
        <taxon>Peronosporaceae</taxon>
        <taxon>Phytophthora</taxon>
    </lineage>
</organism>
<dbReference type="GeneID" id="20645508"/>
<gene>
    <name evidence="2" type="ORF">PHYSODRAFT_326852</name>
</gene>
<evidence type="ECO:0000313" key="3">
    <source>
        <dbReference type="Proteomes" id="UP000002640"/>
    </source>
</evidence>